<evidence type="ECO:0000256" key="3">
    <source>
        <dbReference type="ARBA" id="ARBA00022553"/>
    </source>
</evidence>
<dbReference type="EC" id="2.7.13.3" evidence="2"/>
<dbReference type="Pfam" id="PF07695">
    <property type="entry name" value="7TMR-DISM_7TM"/>
    <property type="match status" value="1"/>
</dbReference>
<dbReference type="InterPro" id="IPR036890">
    <property type="entry name" value="HATPase_C_sf"/>
</dbReference>
<keyword evidence="6" id="KW-1133">Transmembrane helix</keyword>
<dbReference type="PANTHER" id="PTHR43047:SF9">
    <property type="entry name" value="HISTIDINE KINASE"/>
    <property type="match status" value="1"/>
</dbReference>
<name>A0A7X2IPE5_9BURK</name>
<keyword evidence="3" id="KW-0597">Phosphoprotein</keyword>
<accession>A0A7X2IPE5</accession>
<evidence type="ECO:0000256" key="6">
    <source>
        <dbReference type="SAM" id="Phobius"/>
    </source>
</evidence>
<evidence type="ECO:0000259" key="7">
    <source>
        <dbReference type="PROSITE" id="PS50109"/>
    </source>
</evidence>
<dbReference type="PANTHER" id="PTHR43047">
    <property type="entry name" value="TWO-COMPONENT HISTIDINE PROTEIN KINASE"/>
    <property type="match status" value="1"/>
</dbReference>
<feature type="transmembrane region" description="Helical" evidence="6">
    <location>
        <begin position="178"/>
        <end position="197"/>
    </location>
</feature>
<dbReference type="InterPro" id="IPR005467">
    <property type="entry name" value="His_kinase_dom"/>
</dbReference>
<dbReference type="GO" id="GO:0005886">
    <property type="term" value="C:plasma membrane"/>
    <property type="evidence" value="ECO:0007669"/>
    <property type="project" value="TreeGrafter"/>
</dbReference>
<dbReference type="SMART" id="SM00387">
    <property type="entry name" value="HATPase_c"/>
    <property type="match status" value="1"/>
</dbReference>
<dbReference type="Pfam" id="PF02518">
    <property type="entry name" value="HATPase_c"/>
    <property type="match status" value="1"/>
</dbReference>
<dbReference type="AlphaFoldDB" id="A0A7X2IPE5"/>
<dbReference type="RefSeq" id="WP_154375733.1">
    <property type="nucleotide sequence ID" value="NZ_WKJJ01000009.1"/>
</dbReference>
<evidence type="ECO:0000313" key="9">
    <source>
        <dbReference type="Proteomes" id="UP000446768"/>
    </source>
</evidence>
<dbReference type="GO" id="GO:0000155">
    <property type="term" value="F:phosphorelay sensor kinase activity"/>
    <property type="evidence" value="ECO:0007669"/>
    <property type="project" value="InterPro"/>
</dbReference>
<dbReference type="InterPro" id="IPR004358">
    <property type="entry name" value="Sig_transdc_His_kin-like_C"/>
</dbReference>
<dbReference type="InterPro" id="IPR003661">
    <property type="entry name" value="HisK_dim/P_dom"/>
</dbReference>
<keyword evidence="6" id="KW-0812">Transmembrane</keyword>
<sequence length="562" mass="61947">MRAASAPPGAPAGLRWHHITATPAAANSLLDLGLPDAFELVVLQRSGGSWQTLARLDEHSRYRDRPLRHRKLVVPLAPGSGQVEVLVGFRTHGTTPLTPRLLTREQLIDDDTRADLANGIIFGIMLVLVPLLAVGLGTHQNNSYRIYAGLVVTSVLFIAQTEGYWLQFAWPDSPAWNMAIPEILALMMMGWHGAFAISLLQMRWRMPRLYFGNLVLLAAAGLTMVVHWFHPMTIWALALTSTYGLLALACAWEAVRQNVPAARFYLLGVLSLCICSILMTGMTMLWFNPFPGVPMLAFPKFGYLGETFFFGAAVLSQLRLQSEQRAALRLQRLAENEQLLQAEQTRFAAMAEAEQHKLRLASASHDISQPLASIRYAIAALRQHQDNLPIATHIDNTLNYAQTLLNDMMAQCRRDAVGPEPIQLADLFIQLQQEFAAAARHKGLRLRVHPPGGHAAGSALLLYRILNNLLANAIRYTPHGAVLLGARRRANGIEIQVWDTGPGIAPAMQRKLMAPWQQGDGASQGFGLGLFIVRNLCEQCGYAFTIHSIPGRGTGFCIHLPN</sequence>
<evidence type="ECO:0000256" key="5">
    <source>
        <dbReference type="ARBA" id="ARBA00022777"/>
    </source>
</evidence>
<gene>
    <name evidence="8" type="ORF">GJ700_16490</name>
</gene>
<organism evidence="8 9">
    <name type="scientific">Pseudoduganella rivuli</name>
    <dbReference type="NCBI Taxonomy" id="2666085"/>
    <lineage>
        <taxon>Bacteria</taxon>
        <taxon>Pseudomonadati</taxon>
        <taxon>Pseudomonadota</taxon>
        <taxon>Betaproteobacteria</taxon>
        <taxon>Burkholderiales</taxon>
        <taxon>Oxalobacteraceae</taxon>
        <taxon>Telluria group</taxon>
        <taxon>Pseudoduganella</taxon>
    </lineage>
</organism>
<feature type="transmembrane region" description="Helical" evidence="6">
    <location>
        <begin position="116"/>
        <end position="134"/>
    </location>
</feature>
<evidence type="ECO:0000256" key="1">
    <source>
        <dbReference type="ARBA" id="ARBA00000085"/>
    </source>
</evidence>
<dbReference type="Gene3D" id="3.30.565.10">
    <property type="entry name" value="Histidine kinase-like ATPase, C-terminal domain"/>
    <property type="match status" value="1"/>
</dbReference>
<comment type="caution">
    <text evidence="8">The sequence shown here is derived from an EMBL/GenBank/DDBJ whole genome shotgun (WGS) entry which is preliminary data.</text>
</comment>
<evidence type="ECO:0000256" key="4">
    <source>
        <dbReference type="ARBA" id="ARBA00022679"/>
    </source>
</evidence>
<dbReference type="CDD" id="cd00082">
    <property type="entry name" value="HisKA"/>
    <property type="match status" value="1"/>
</dbReference>
<dbReference type="Proteomes" id="UP000446768">
    <property type="component" value="Unassembled WGS sequence"/>
</dbReference>
<dbReference type="GO" id="GO:0009927">
    <property type="term" value="F:histidine phosphotransfer kinase activity"/>
    <property type="evidence" value="ECO:0007669"/>
    <property type="project" value="TreeGrafter"/>
</dbReference>
<keyword evidence="6" id="KW-0472">Membrane</keyword>
<comment type="catalytic activity">
    <reaction evidence="1">
        <text>ATP + protein L-histidine = ADP + protein N-phospho-L-histidine.</text>
        <dbReference type="EC" id="2.7.13.3"/>
    </reaction>
</comment>
<keyword evidence="4" id="KW-0808">Transferase</keyword>
<dbReference type="SUPFAM" id="SSF55874">
    <property type="entry name" value="ATPase domain of HSP90 chaperone/DNA topoisomerase II/histidine kinase"/>
    <property type="match status" value="1"/>
</dbReference>
<feature type="transmembrane region" description="Helical" evidence="6">
    <location>
        <begin position="146"/>
        <end position="166"/>
    </location>
</feature>
<feature type="transmembrane region" description="Helical" evidence="6">
    <location>
        <begin position="264"/>
        <end position="289"/>
    </location>
</feature>
<feature type="transmembrane region" description="Helical" evidence="6">
    <location>
        <begin position="234"/>
        <end position="252"/>
    </location>
</feature>
<dbReference type="PROSITE" id="PS50109">
    <property type="entry name" value="HIS_KIN"/>
    <property type="match status" value="1"/>
</dbReference>
<dbReference type="InterPro" id="IPR003594">
    <property type="entry name" value="HATPase_dom"/>
</dbReference>
<evidence type="ECO:0000313" key="8">
    <source>
        <dbReference type="EMBL" id="MRV73312.1"/>
    </source>
</evidence>
<evidence type="ECO:0000256" key="2">
    <source>
        <dbReference type="ARBA" id="ARBA00012438"/>
    </source>
</evidence>
<keyword evidence="9" id="KW-1185">Reference proteome</keyword>
<dbReference type="InterPro" id="IPR011623">
    <property type="entry name" value="7TMR_DISM_rcpt_extracell_dom1"/>
</dbReference>
<feature type="domain" description="Histidine kinase" evidence="7">
    <location>
        <begin position="362"/>
        <end position="562"/>
    </location>
</feature>
<reference evidence="8 9" key="1">
    <citation type="submission" date="2019-11" db="EMBL/GenBank/DDBJ databases">
        <title>Novel species isolated from a subtropical stream in China.</title>
        <authorList>
            <person name="Lu H."/>
        </authorList>
    </citation>
    <scope>NUCLEOTIDE SEQUENCE [LARGE SCALE GENOMIC DNA]</scope>
    <source>
        <strain evidence="8 9">FT92W</strain>
    </source>
</reference>
<proteinExistence type="predicted"/>
<keyword evidence="5" id="KW-0418">Kinase</keyword>
<dbReference type="PRINTS" id="PR00344">
    <property type="entry name" value="BCTRLSENSOR"/>
</dbReference>
<feature type="transmembrane region" description="Helical" evidence="6">
    <location>
        <begin position="209"/>
        <end position="228"/>
    </location>
</feature>
<protein>
    <recommendedName>
        <fullName evidence="2">histidine kinase</fullName>
        <ecNumber evidence="2">2.7.13.3</ecNumber>
    </recommendedName>
</protein>
<dbReference type="EMBL" id="WKJJ01000009">
    <property type="protein sequence ID" value="MRV73312.1"/>
    <property type="molecule type" value="Genomic_DNA"/>
</dbReference>